<dbReference type="InterPro" id="IPR006612">
    <property type="entry name" value="THAP_Znf"/>
</dbReference>
<keyword evidence="8" id="KW-1185">Reference proteome</keyword>
<reference evidence="7" key="1">
    <citation type="journal article" date="2023" name="G3 (Bethesda)">
        <title>A reference genome for the long-term kleptoplast-retaining sea slug Elysia crispata morphotype clarki.</title>
        <authorList>
            <person name="Eastman K.E."/>
            <person name="Pendleton A.L."/>
            <person name="Shaikh M.A."/>
            <person name="Suttiyut T."/>
            <person name="Ogas R."/>
            <person name="Tomko P."/>
            <person name="Gavelis G."/>
            <person name="Widhalm J.R."/>
            <person name="Wisecaver J.H."/>
        </authorList>
    </citation>
    <scope>NUCLEOTIDE SEQUENCE</scope>
    <source>
        <strain evidence="7">ECLA1</strain>
    </source>
</reference>
<gene>
    <name evidence="7" type="ORF">RRG08_052250</name>
</gene>
<dbReference type="PROSITE" id="PS50950">
    <property type="entry name" value="ZF_THAP"/>
    <property type="match status" value="1"/>
</dbReference>
<evidence type="ECO:0000256" key="1">
    <source>
        <dbReference type="ARBA" id="ARBA00022723"/>
    </source>
</evidence>
<sequence>MVFLSLILGCKHRRGMDAPRLEKWIRTISRECEKGTQMRPTQYSRMCSDHFTDFDYVPGTKTKTLKTIAVPTQFPTYLRFDNLQLGLALLSVQNPIGLTPAKRSKHNLVMLRLLSSRVICTFLLSLISELHVHN</sequence>
<feature type="domain" description="THAP-type" evidence="6">
    <location>
        <begin position="1"/>
        <end position="74"/>
    </location>
</feature>
<dbReference type="Proteomes" id="UP001283361">
    <property type="component" value="Unassembled WGS sequence"/>
</dbReference>
<comment type="caution">
    <text evidence="7">The sequence shown here is derived from an EMBL/GenBank/DDBJ whole genome shotgun (WGS) entry which is preliminary data.</text>
</comment>
<dbReference type="Pfam" id="PF05485">
    <property type="entry name" value="THAP"/>
    <property type="match status" value="1"/>
</dbReference>
<dbReference type="GO" id="GO:0008270">
    <property type="term" value="F:zinc ion binding"/>
    <property type="evidence" value="ECO:0007669"/>
    <property type="project" value="UniProtKB-KW"/>
</dbReference>
<evidence type="ECO:0000256" key="5">
    <source>
        <dbReference type="PROSITE-ProRule" id="PRU00309"/>
    </source>
</evidence>
<accession>A0AAE1AXR6</accession>
<protein>
    <recommendedName>
        <fullName evidence="6">THAP-type domain-containing protein</fullName>
    </recommendedName>
</protein>
<dbReference type="EMBL" id="JAWDGP010000981">
    <property type="protein sequence ID" value="KAK3795817.1"/>
    <property type="molecule type" value="Genomic_DNA"/>
</dbReference>
<evidence type="ECO:0000256" key="3">
    <source>
        <dbReference type="ARBA" id="ARBA00022833"/>
    </source>
</evidence>
<dbReference type="AlphaFoldDB" id="A0AAE1AXR6"/>
<evidence type="ECO:0000256" key="4">
    <source>
        <dbReference type="ARBA" id="ARBA00023125"/>
    </source>
</evidence>
<organism evidence="7 8">
    <name type="scientific">Elysia crispata</name>
    <name type="common">lettuce slug</name>
    <dbReference type="NCBI Taxonomy" id="231223"/>
    <lineage>
        <taxon>Eukaryota</taxon>
        <taxon>Metazoa</taxon>
        <taxon>Spiralia</taxon>
        <taxon>Lophotrochozoa</taxon>
        <taxon>Mollusca</taxon>
        <taxon>Gastropoda</taxon>
        <taxon>Heterobranchia</taxon>
        <taxon>Euthyneura</taxon>
        <taxon>Panpulmonata</taxon>
        <taxon>Sacoglossa</taxon>
        <taxon>Placobranchoidea</taxon>
        <taxon>Plakobranchidae</taxon>
        <taxon>Elysia</taxon>
    </lineage>
</organism>
<name>A0AAE1AXR6_9GAST</name>
<dbReference type="SUPFAM" id="SSF57716">
    <property type="entry name" value="Glucocorticoid receptor-like (DNA-binding domain)"/>
    <property type="match status" value="1"/>
</dbReference>
<dbReference type="SMART" id="SM00980">
    <property type="entry name" value="THAP"/>
    <property type="match status" value="1"/>
</dbReference>
<proteinExistence type="predicted"/>
<evidence type="ECO:0000313" key="8">
    <source>
        <dbReference type="Proteomes" id="UP001283361"/>
    </source>
</evidence>
<keyword evidence="1" id="KW-0479">Metal-binding</keyword>
<evidence type="ECO:0000256" key="2">
    <source>
        <dbReference type="ARBA" id="ARBA00022771"/>
    </source>
</evidence>
<evidence type="ECO:0000259" key="6">
    <source>
        <dbReference type="PROSITE" id="PS50950"/>
    </source>
</evidence>
<dbReference type="GO" id="GO:0003677">
    <property type="term" value="F:DNA binding"/>
    <property type="evidence" value="ECO:0007669"/>
    <property type="project" value="UniProtKB-UniRule"/>
</dbReference>
<keyword evidence="4 5" id="KW-0238">DNA-binding</keyword>
<evidence type="ECO:0000313" key="7">
    <source>
        <dbReference type="EMBL" id="KAK3795817.1"/>
    </source>
</evidence>
<keyword evidence="3" id="KW-0862">Zinc</keyword>
<keyword evidence="2 5" id="KW-0863">Zinc-finger</keyword>